<dbReference type="SUPFAM" id="SSF51445">
    <property type="entry name" value="(Trans)glycosidases"/>
    <property type="match status" value="1"/>
</dbReference>
<evidence type="ECO:0000256" key="1">
    <source>
        <dbReference type="ARBA" id="ARBA00005641"/>
    </source>
</evidence>
<evidence type="ECO:0000256" key="7">
    <source>
        <dbReference type="RuleBase" id="RU361153"/>
    </source>
</evidence>
<dbReference type="SMR" id="A0A0B6VJM8"/>
<dbReference type="InterPro" id="IPR017853">
    <property type="entry name" value="GH"/>
</dbReference>
<dbReference type="GO" id="GO:0009986">
    <property type="term" value="C:cell surface"/>
    <property type="evidence" value="ECO:0007669"/>
    <property type="project" value="TreeGrafter"/>
</dbReference>
<dbReference type="PANTHER" id="PTHR31297">
    <property type="entry name" value="GLUCAN ENDO-1,6-BETA-GLUCOSIDASE B"/>
    <property type="match status" value="1"/>
</dbReference>
<sequence>MHFTKLKTVVIAALLSATVSSFTLPAYSADLIGFWDTQRKGGNSFNKTPPDEAYFKTLAATGATWVRLTFSKWRGEDRDFLIGNADHYRSLREKDLQILRKTLDAAQAAGLKVVLTSVSLPGARWTQQNGGKFDDRLWESPEYVEQAVKFWTDLAGELKDHPAIAAYNLINEPAPEKTTGLKENASMEVLEEWQKEHQNGTRDLRAFYQQLIEGIWKVDPATPIMVDSGYYANARSLAAWPAPLADTKVLYAFHMYEPYDATSAPNMKRKVPLRYPGVKTRYSGSEVIWDRKTVAAHITLPFEWARKNGLSTNRIVMAEFGCMRLWPDCSAYLTDVMDAAEKFQAHRAFYAFREDEWDGMDYELPASLRPGQFYWLTEQGKQNKIPRNGELMKLLKKRM</sequence>
<feature type="signal peptide" evidence="8">
    <location>
        <begin position="1"/>
        <end position="28"/>
    </location>
</feature>
<feature type="domain" description="Glycoside hydrolase family 5" evidence="9">
    <location>
        <begin position="46"/>
        <end position="348"/>
    </location>
</feature>
<evidence type="ECO:0000256" key="8">
    <source>
        <dbReference type="SAM" id="SignalP"/>
    </source>
</evidence>
<geneLocation type="plasmid" evidence="10">
    <name>p11663</name>
</geneLocation>
<dbReference type="Pfam" id="PF00150">
    <property type="entry name" value="Cellulase"/>
    <property type="match status" value="1"/>
</dbReference>
<organism evidence="10">
    <name type="scientific">Serratia marcescens</name>
    <dbReference type="NCBI Taxonomy" id="615"/>
    <lineage>
        <taxon>Bacteria</taxon>
        <taxon>Pseudomonadati</taxon>
        <taxon>Pseudomonadota</taxon>
        <taxon>Gammaproteobacteria</taxon>
        <taxon>Enterobacterales</taxon>
        <taxon>Yersiniaceae</taxon>
        <taxon>Serratia</taxon>
    </lineage>
</organism>
<dbReference type="EMBL" id="AP014611">
    <property type="protein sequence ID" value="BAQ22057.1"/>
    <property type="molecule type" value="Genomic_DNA"/>
</dbReference>
<keyword evidence="3" id="KW-0136">Cellulose degradation</keyword>
<keyword evidence="6" id="KW-0624">Polysaccharide degradation</keyword>
<dbReference type="PANTHER" id="PTHR31297:SF41">
    <property type="entry name" value="ENDOGLUCANASE, PUTATIVE (AFU_ORTHOLOGUE AFUA_5G01830)-RELATED"/>
    <property type="match status" value="1"/>
</dbReference>
<dbReference type="GO" id="GO:0030245">
    <property type="term" value="P:cellulose catabolic process"/>
    <property type="evidence" value="ECO:0007669"/>
    <property type="project" value="UniProtKB-KW"/>
</dbReference>
<keyword evidence="8" id="KW-0732">Signal</keyword>
<dbReference type="AlphaFoldDB" id="A0A0B6VJM8"/>
<protein>
    <submittedName>
        <fullName evidence="10">Cellulase-like protein</fullName>
    </submittedName>
</protein>
<evidence type="ECO:0000256" key="6">
    <source>
        <dbReference type="ARBA" id="ARBA00023326"/>
    </source>
</evidence>
<evidence type="ECO:0000313" key="10">
    <source>
        <dbReference type="EMBL" id="BAQ22057.1"/>
    </source>
</evidence>
<evidence type="ECO:0000259" key="9">
    <source>
        <dbReference type="Pfam" id="PF00150"/>
    </source>
</evidence>
<proteinExistence type="inferred from homology"/>
<keyword evidence="10" id="KW-0614">Plasmid</keyword>
<evidence type="ECO:0000256" key="5">
    <source>
        <dbReference type="ARBA" id="ARBA00023295"/>
    </source>
</evidence>
<dbReference type="InterPro" id="IPR001547">
    <property type="entry name" value="Glyco_hydro_5"/>
</dbReference>
<dbReference type="GO" id="GO:0008422">
    <property type="term" value="F:beta-glucosidase activity"/>
    <property type="evidence" value="ECO:0007669"/>
    <property type="project" value="TreeGrafter"/>
</dbReference>
<feature type="chain" id="PRO_5002122857" evidence="8">
    <location>
        <begin position="29"/>
        <end position="399"/>
    </location>
</feature>
<evidence type="ECO:0000256" key="2">
    <source>
        <dbReference type="ARBA" id="ARBA00022801"/>
    </source>
</evidence>
<accession>A0A0B6VJM8</accession>
<dbReference type="Gene3D" id="3.20.20.80">
    <property type="entry name" value="Glycosidases"/>
    <property type="match status" value="1"/>
</dbReference>
<dbReference type="GO" id="GO:0005576">
    <property type="term" value="C:extracellular region"/>
    <property type="evidence" value="ECO:0007669"/>
    <property type="project" value="TreeGrafter"/>
</dbReference>
<evidence type="ECO:0000256" key="4">
    <source>
        <dbReference type="ARBA" id="ARBA00023277"/>
    </source>
</evidence>
<keyword evidence="4" id="KW-0119">Carbohydrate metabolism</keyword>
<dbReference type="RefSeq" id="WP_004197531.1">
    <property type="nucleotide sequence ID" value="NZ_AP014611.1"/>
</dbReference>
<comment type="similarity">
    <text evidence="1 7">Belongs to the glycosyl hydrolase 5 (cellulase A) family.</text>
</comment>
<dbReference type="InterPro" id="IPR050386">
    <property type="entry name" value="Glycosyl_hydrolase_5"/>
</dbReference>
<reference evidence="10" key="1">
    <citation type="submission" date="2014-06" db="EMBL/GenBank/DDBJ databases">
        <title>Sequence and analysis of p11663 plasmid from Serratia marcescens.</title>
        <authorList>
            <person name="Jin W."/>
            <person name="Wachino J."/>
            <person name="Arakawa Y."/>
        </authorList>
    </citation>
    <scope>NUCLEOTIDE SEQUENCE</scope>
    <source>
        <strain evidence="10">11663</strain>
        <plasmid evidence="10">p11663</plasmid>
    </source>
</reference>
<keyword evidence="2 7" id="KW-0378">Hydrolase</keyword>
<keyword evidence="5 7" id="KW-0326">Glycosidase</keyword>
<name>A0A0B6VJM8_SERMA</name>
<evidence type="ECO:0000256" key="3">
    <source>
        <dbReference type="ARBA" id="ARBA00023001"/>
    </source>
</evidence>